<name>A0AAD7RGH6_9TELE</name>
<dbReference type="Proteomes" id="UP001221898">
    <property type="component" value="Unassembled WGS sequence"/>
</dbReference>
<protein>
    <submittedName>
        <fullName evidence="1">Uncharacterized protein</fullName>
    </submittedName>
</protein>
<accession>A0AAD7RGH6</accession>
<evidence type="ECO:0000313" key="2">
    <source>
        <dbReference type="Proteomes" id="UP001221898"/>
    </source>
</evidence>
<comment type="caution">
    <text evidence="1">The sequence shown here is derived from an EMBL/GenBank/DDBJ whole genome shotgun (WGS) entry which is preliminary data.</text>
</comment>
<dbReference type="EMBL" id="JAINUG010000289">
    <property type="protein sequence ID" value="KAJ8383620.1"/>
    <property type="molecule type" value="Genomic_DNA"/>
</dbReference>
<evidence type="ECO:0000313" key="1">
    <source>
        <dbReference type="EMBL" id="KAJ8383620.1"/>
    </source>
</evidence>
<gene>
    <name evidence="1" type="ORF">AAFF_G00216930</name>
</gene>
<keyword evidence="2" id="KW-1185">Reference proteome</keyword>
<organism evidence="1 2">
    <name type="scientific">Aldrovandia affinis</name>
    <dbReference type="NCBI Taxonomy" id="143900"/>
    <lineage>
        <taxon>Eukaryota</taxon>
        <taxon>Metazoa</taxon>
        <taxon>Chordata</taxon>
        <taxon>Craniata</taxon>
        <taxon>Vertebrata</taxon>
        <taxon>Euteleostomi</taxon>
        <taxon>Actinopterygii</taxon>
        <taxon>Neopterygii</taxon>
        <taxon>Teleostei</taxon>
        <taxon>Notacanthiformes</taxon>
        <taxon>Halosauridae</taxon>
        <taxon>Aldrovandia</taxon>
    </lineage>
</organism>
<sequence length="319" mass="35524">MRFEGACFSASSNKESLQYPESSAAEQKKFLNHLKALCDLVKDDKVVNPFKEMGPDLITLDTGEVMDHEISNCLREAPNIDKAMFMEFVRDRIEKATKPLSGVIPRANLFTFKSDILGCLLGMSDPGHSPAAKEASVVVLDMAAVIHIIKIQCARVFGEYTQMHLLPYLQSLMTDSMTRVDAVWDIYIEASLKSQTHVKRGGTAGCRTRVSAKIPLPKGAQWQKFLKDSQNKDQLFQFISQELQENTADSQYHLLTSKADLYTAAFVWKQSLSKTPKIPDPSGLGMECQNQSVGAILDRSGRCQQGMLTDHPLWLCGCL</sequence>
<dbReference type="AlphaFoldDB" id="A0AAD7RGH6"/>
<reference evidence="1" key="1">
    <citation type="journal article" date="2023" name="Science">
        <title>Genome structures resolve the early diversification of teleost fishes.</title>
        <authorList>
            <person name="Parey E."/>
            <person name="Louis A."/>
            <person name="Montfort J."/>
            <person name="Bouchez O."/>
            <person name="Roques C."/>
            <person name="Iampietro C."/>
            <person name="Lluch J."/>
            <person name="Castinel A."/>
            <person name="Donnadieu C."/>
            <person name="Desvignes T."/>
            <person name="Floi Bucao C."/>
            <person name="Jouanno E."/>
            <person name="Wen M."/>
            <person name="Mejri S."/>
            <person name="Dirks R."/>
            <person name="Jansen H."/>
            <person name="Henkel C."/>
            <person name="Chen W.J."/>
            <person name="Zahm M."/>
            <person name="Cabau C."/>
            <person name="Klopp C."/>
            <person name="Thompson A.W."/>
            <person name="Robinson-Rechavi M."/>
            <person name="Braasch I."/>
            <person name="Lecointre G."/>
            <person name="Bobe J."/>
            <person name="Postlethwait J.H."/>
            <person name="Berthelot C."/>
            <person name="Roest Crollius H."/>
            <person name="Guiguen Y."/>
        </authorList>
    </citation>
    <scope>NUCLEOTIDE SEQUENCE</scope>
    <source>
        <strain evidence="1">NC1722</strain>
    </source>
</reference>
<proteinExistence type="predicted"/>